<accession>A0A368ZCC0</accession>
<protein>
    <submittedName>
        <fullName evidence="1">Uncharacterized protein</fullName>
    </submittedName>
</protein>
<proteinExistence type="predicted"/>
<dbReference type="Proteomes" id="UP000253436">
    <property type="component" value="Unassembled WGS sequence"/>
</dbReference>
<reference evidence="1 2" key="1">
    <citation type="submission" date="2018-07" db="EMBL/GenBank/DDBJ databases">
        <title>Genomic Encyclopedia of Type Strains, Phase III (KMG-III): the genomes of soil and plant-associated and newly described type strains.</title>
        <authorList>
            <person name="Whitman W."/>
        </authorList>
    </citation>
    <scope>NUCLEOTIDE SEQUENCE [LARGE SCALE GENOMIC DNA]</scope>
    <source>
        <strain evidence="1 2">CECT 7958</strain>
    </source>
</reference>
<evidence type="ECO:0000313" key="1">
    <source>
        <dbReference type="EMBL" id="RCW90693.1"/>
    </source>
</evidence>
<organism evidence="1 2">
    <name type="scientific">Winogradskyella arenosi</name>
    <dbReference type="NCBI Taxonomy" id="533325"/>
    <lineage>
        <taxon>Bacteria</taxon>
        <taxon>Pseudomonadati</taxon>
        <taxon>Bacteroidota</taxon>
        <taxon>Flavobacteriia</taxon>
        <taxon>Flavobacteriales</taxon>
        <taxon>Flavobacteriaceae</taxon>
        <taxon>Winogradskyella</taxon>
    </lineage>
</organism>
<dbReference type="AlphaFoldDB" id="A0A368ZCC0"/>
<evidence type="ECO:0000313" key="2">
    <source>
        <dbReference type="Proteomes" id="UP000253436"/>
    </source>
</evidence>
<sequence>MTFAINLRRIAIINIGELAIDTVIGIGFNTGLNS</sequence>
<keyword evidence="2" id="KW-1185">Reference proteome</keyword>
<gene>
    <name evidence="1" type="ORF">DFQ08_10492</name>
</gene>
<comment type="caution">
    <text evidence="1">The sequence shown here is derived from an EMBL/GenBank/DDBJ whole genome shotgun (WGS) entry which is preliminary data.</text>
</comment>
<name>A0A368ZCC0_9FLAO</name>
<dbReference type="EMBL" id="QPJO01000004">
    <property type="protein sequence ID" value="RCW90693.1"/>
    <property type="molecule type" value="Genomic_DNA"/>
</dbReference>